<dbReference type="SUPFAM" id="SSF51316">
    <property type="entry name" value="Mss4-like"/>
    <property type="match status" value="1"/>
</dbReference>
<proteinExistence type="predicted"/>
<dbReference type="Proteomes" id="UP000603453">
    <property type="component" value="Unassembled WGS sequence"/>
</dbReference>
<dbReference type="PANTHER" id="PTHR33337:SF44">
    <property type="entry name" value="DUF636 DOMAIN PROTEIN (AFU_ORTHOLOGUE AFUA_1G09754)"/>
    <property type="match status" value="1"/>
</dbReference>
<evidence type="ECO:0000313" key="2">
    <source>
        <dbReference type="Proteomes" id="UP000603453"/>
    </source>
</evidence>
<comment type="caution">
    <text evidence="1">The sequence shown here is derived from an EMBL/GenBank/DDBJ whole genome shotgun (WGS) entry which is preliminary data.</text>
</comment>
<dbReference type="InterPro" id="IPR011057">
    <property type="entry name" value="Mss4-like_sf"/>
</dbReference>
<organism evidence="1 2">
    <name type="scientific">Mucor saturninus</name>
    <dbReference type="NCBI Taxonomy" id="64648"/>
    <lineage>
        <taxon>Eukaryota</taxon>
        <taxon>Fungi</taxon>
        <taxon>Fungi incertae sedis</taxon>
        <taxon>Mucoromycota</taxon>
        <taxon>Mucoromycotina</taxon>
        <taxon>Mucoromycetes</taxon>
        <taxon>Mucorales</taxon>
        <taxon>Mucorineae</taxon>
        <taxon>Mucoraceae</taxon>
        <taxon>Mucor</taxon>
    </lineage>
</organism>
<dbReference type="PANTHER" id="PTHR33337">
    <property type="entry name" value="GFA DOMAIN-CONTAINING PROTEIN"/>
    <property type="match status" value="1"/>
</dbReference>
<dbReference type="AlphaFoldDB" id="A0A8H7QNH6"/>
<sequence length="173" mass="19686">MELKGSCHCEKVSFKVLSHTPAPVSKLLMNKCPLHLKTLTTLLYSSICRKCQGGGGYTINIMGQYKTLEILTGKEYLKGYQAMKDKKKKELGECGSHLYAYDKQWAEWVYPFASAIDTPLPQLDPKTQVYKIMLDSKANWVDVPDPSKEAHAFEAYPDCSIEQWHKDNGQYIE</sequence>
<dbReference type="EMBL" id="JAEPRD010000187">
    <property type="protein sequence ID" value="KAG2194788.1"/>
    <property type="molecule type" value="Genomic_DNA"/>
</dbReference>
<gene>
    <name evidence="1" type="ORF">INT47_004119</name>
</gene>
<reference evidence="1" key="1">
    <citation type="submission" date="2020-12" db="EMBL/GenBank/DDBJ databases">
        <title>Metabolic potential, ecology and presence of endohyphal bacteria is reflected in genomic diversity of Mucoromycotina.</title>
        <authorList>
            <person name="Muszewska A."/>
            <person name="Okrasinska A."/>
            <person name="Steczkiewicz K."/>
            <person name="Drgas O."/>
            <person name="Orlowska M."/>
            <person name="Perlinska-Lenart U."/>
            <person name="Aleksandrzak-Piekarczyk T."/>
            <person name="Szatraj K."/>
            <person name="Zielenkiewicz U."/>
            <person name="Pilsyk S."/>
            <person name="Malc E."/>
            <person name="Mieczkowski P."/>
            <person name="Kruszewska J.S."/>
            <person name="Biernat P."/>
            <person name="Pawlowska J."/>
        </authorList>
    </citation>
    <scope>NUCLEOTIDE SEQUENCE</scope>
    <source>
        <strain evidence="1">WA0000017839</strain>
    </source>
</reference>
<evidence type="ECO:0000313" key="1">
    <source>
        <dbReference type="EMBL" id="KAG2194788.1"/>
    </source>
</evidence>
<protein>
    <submittedName>
        <fullName evidence="1">Uncharacterized protein</fullName>
    </submittedName>
</protein>
<accession>A0A8H7QNH6</accession>
<keyword evidence="2" id="KW-1185">Reference proteome</keyword>
<name>A0A8H7QNH6_9FUNG</name>
<dbReference type="Gene3D" id="2.170.150.70">
    <property type="match status" value="1"/>
</dbReference>
<dbReference type="OrthoDB" id="406544at2759"/>